<name>A0AC61N1P6_9FIRM</name>
<gene>
    <name evidence="1" type="ORF">JYE49_09280</name>
</gene>
<proteinExistence type="predicted"/>
<keyword evidence="2" id="KW-1185">Reference proteome</keyword>
<dbReference type="EMBL" id="CP068393">
    <property type="protein sequence ID" value="QUC66060.1"/>
    <property type="molecule type" value="Genomic_DNA"/>
</dbReference>
<sequence length="238" mass="25981">MKKVISFVLTLCLLMMTAAFGVAETADGAAEALEQMENIKGTYEPLFPVITAAEYDAIWQEPCVKALGEEDGKAMADMMKTYCAGTIYGQEAIDTYGDGSNGMQFACGFINGVSTITFDGLTISGADEKGNQVFSHEYAFAGKLSLSGMMDGFLFETADEDAGEFKYFFMMPDTPATTYHLEFRYGSNVDDLTKVMDGPYAFWLAAGFPVDADAELINKVITLYCEENLEETQEENAA</sequence>
<protein>
    <submittedName>
        <fullName evidence="1">Uncharacterized protein</fullName>
    </submittedName>
</protein>
<reference evidence="1" key="1">
    <citation type="submission" date="2021-01" db="EMBL/GenBank/DDBJ databases">
        <title>Complete genome sequence of Clostridiales bacterium R-7.</title>
        <authorList>
            <person name="Mahoney-Kurpe S.C."/>
            <person name="Palevich N."/>
            <person name="Koike S."/>
            <person name="Moon C.D."/>
            <person name="Attwood G.T."/>
        </authorList>
    </citation>
    <scope>NUCLEOTIDE SEQUENCE</scope>
    <source>
        <strain evidence="1">R-7</strain>
    </source>
</reference>
<accession>A0AC61N1P6</accession>
<evidence type="ECO:0000313" key="1">
    <source>
        <dbReference type="EMBL" id="QUC66060.1"/>
    </source>
</evidence>
<organism evidence="1 2">
    <name type="scientific">Aristaeella hokkaidonensis</name>
    <dbReference type="NCBI Taxonomy" id="3046382"/>
    <lineage>
        <taxon>Bacteria</taxon>
        <taxon>Bacillati</taxon>
        <taxon>Bacillota</taxon>
        <taxon>Clostridia</taxon>
        <taxon>Eubacteriales</taxon>
        <taxon>Aristaeellaceae</taxon>
        <taxon>Aristaeella</taxon>
    </lineage>
</organism>
<dbReference type="Proteomes" id="UP000682782">
    <property type="component" value="Chromosome"/>
</dbReference>
<evidence type="ECO:0000313" key="2">
    <source>
        <dbReference type="Proteomes" id="UP000682782"/>
    </source>
</evidence>